<dbReference type="AlphaFoldDB" id="C0BXK7"/>
<dbReference type="Gene3D" id="3.20.20.100">
    <property type="entry name" value="NADP-dependent oxidoreductase domain"/>
    <property type="match status" value="1"/>
</dbReference>
<keyword evidence="3" id="KW-1185">Reference proteome</keyword>
<dbReference type="Pfam" id="PF00248">
    <property type="entry name" value="Aldo_ket_red"/>
    <property type="match status" value="1"/>
</dbReference>
<evidence type="ECO:0000259" key="1">
    <source>
        <dbReference type="Pfam" id="PF00248"/>
    </source>
</evidence>
<dbReference type="GO" id="GO:0016491">
    <property type="term" value="F:oxidoreductase activity"/>
    <property type="evidence" value="ECO:0007669"/>
    <property type="project" value="InterPro"/>
</dbReference>
<dbReference type="PANTHER" id="PTHR43147:SF2">
    <property type="entry name" value="NADP-DEPENDENT OXIDOREDUCTASE DOMAIN-CONTAINING PROTEIN"/>
    <property type="match status" value="1"/>
</dbReference>
<organism evidence="2 3">
    <name type="scientific">[Clostridium] hylemonae DSM 15053</name>
    <dbReference type="NCBI Taxonomy" id="553973"/>
    <lineage>
        <taxon>Bacteria</taxon>
        <taxon>Bacillati</taxon>
        <taxon>Bacillota</taxon>
        <taxon>Clostridia</taxon>
        <taxon>Lachnospirales</taxon>
        <taxon>Lachnospiraceae</taxon>
    </lineage>
</organism>
<gene>
    <name evidence="2" type="ORF">CLOHYLEM_04544</name>
</gene>
<dbReference type="OrthoDB" id="9804790at2"/>
<dbReference type="PRINTS" id="PR00069">
    <property type="entry name" value="ALDKETRDTASE"/>
</dbReference>
<dbReference type="STRING" id="553973.CLOHYLEM_04544"/>
<feature type="domain" description="NADP-dependent oxidoreductase" evidence="1">
    <location>
        <begin position="17"/>
        <end position="315"/>
    </location>
</feature>
<dbReference type="Proteomes" id="UP000004893">
    <property type="component" value="Unassembled WGS sequence"/>
</dbReference>
<name>C0BXK7_9FIRM</name>
<dbReference type="CDD" id="cd19101">
    <property type="entry name" value="AKR_unchar"/>
    <property type="match status" value="1"/>
</dbReference>
<dbReference type="eggNOG" id="COG0667">
    <property type="taxonomic scope" value="Bacteria"/>
</dbReference>
<evidence type="ECO:0000313" key="3">
    <source>
        <dbReference type="Proteomes" id="UP000004893"/>
    </source>
</evidence>
<proteinExistence type="predicted"/>
<dbReference type="RefSeq" id="WP_006441876.1">
    <property type="nucleotide sequence ID" value="NZ_CP036524.1"/>
</dbReference>
<dbReference type="HOGENOM" id="CLU_023205_4_0_9"/>
<comment type="caution">
    <text evidence="2">The sequence shown here is derived from an EMBL/GenBank/DDBJ whole genome shotgun (WGS) entry which is preliminary data.</text>
</comment>
<evidence type="ECO:0000313" key="2">
    <source>
        <dbReference type="EMBL" id="EEG75314.1"/>
    </source>
</evidence>
<reference evidence="2" key="1">
    <citation type="submission" date="2009-02" db="EMBL/GenBank/DDBJ databases">
        <authorList>
            <person name="Fulton L."/>
            <person name="Clifton S."/>
            <person name="Fulton B."/>
            <person name="Xu J."/>
            <person name="Minx P."/>
            <person name="Pepin K.H."/>
            <person name="Johnson M."/>
            <person name="Bhonagiri V."/>
            <person name="Nash W.E."/>
            <person name="Mardis E.R."/>
            <person name="Wilson R.K."/>
        </authorList>
    </citation>
    <scope>NUCLEOTIDE SEQUENCE [LARGE SCALE GENOMIC DNA]</scope>
    <source>
        <strain evidence="2">DSM 15053</strain>
    </source>
</reference>
<accession>C0BXK7</accession>
<dbReference type="InterPro" id="IPR023210">
    <property type="entry name" value="NADP_OxRdtase_dom"/>
</dbReference>
<dbReference type="PANTHER" id="PTHR43147">
    <property type="entry name" value="PROTEIN TAS"/>
    <property type="match status" value="1"/>
</dbReference>
<dbReference type="InterPro" id="IPR036812">
    <property type="entry name" value="NAD(P)_OxRdtase_dom_sf"/>
</dbReference>
<reference evidence="2" key="2">
    <citation type="submission" date="2013-06" db="EMBL/GenBank/DDBJ databases">
        <title>Draft genome sequence of Clostridium hylemonae (DSM 15053).</title>
        <authorList>
            <person name="Sudarsanam P."/>
            <person name="Ley R."/>
            <person name="Guruge J."/>
            <person name="Turnbaugh P.J."/>
            <person name="Mahowald M."/>
            <person name="Liep D."/>
            <person name="Gordon J."/>
        </authorList>
    </citation>
    <scope>NUCLEOTIDE SEQUENCE</scope>
    <source>
        <strain evidence="2">DSM 15053</strain>
    </source>
</reference>
<dbReference type="InterPro" id="IPR020471">
    <property type="entry name" value="AKR"/>
</dbReference>
<protein>
    <submittedName>
        <fullName evidence="2">Oxidoreductase, aldo/keto reductase family protein</fullName>
    </submittedName>
</protein>
<dbReference type="SUPFAM" id="SSF51430">
    <property type="entry name" value="NAD(P)-linked oxidoreductase"/>
    <property type="match status" value="1"/>
</dbReference>
<sequence length="351" mass="40113">MDQRIELTKDYTICRVLNGCWQLSEGHSLQGRLDLKDVMKAFHLLTEQGFTTFDCADIYTGVEEFIGEFVKELKSGHGISADDIQIHTKYVPDINYLSQVDYAFTEQIIDRSLKRLNRDTLDLVQFHWWDYDVPGYTETAGYLLRLKEKGKIRNIGVTNFDTARLKELVDAGIPVVSMQAQYSVFDRRPERNMLDYCKANGIKLLCYGTLSGGFLAEKWLGKNMTEPETRSQVKYLQIIEDTLGWDGYQELLGLLSKIAEKYNAGIPNVASKYILSQAGVAGAIIGIRNSQHVASNARIFEFDLDEEEIETIRAFLQQFPAPEGEPFELERTPSSKYRSIMHMNINEKEQS</sequence>
<dbReference type="EMBL" id="ABYI02000012">
    <property type="protein sequence ID" value="EEG75314.1"/>
    <property type="molecule type" value="Genomic_DNA"/>
</dbReference>